<dbReference type="STRING" id="1703345.A3860_35845"/>
<dbReference type="AlphaFoldDB" id="A0A1V9FNK5"/>
<dbReference type="InterPro" id="IPR029063">
    <property type="entry name" value="SAM-dependent_MTases_sf"/>
</dbReference>
<dbReference type="EMBL" id="LVYD01000072">
    <property type="protein sequence ID" value="OQP59887.1"/>
    <property type="molecule type" value="Genomic_DNA"/>
</dbReference>
<dbReference type="Gene3D" id="3.40.50.150">
    <property type="entry name" value="Vaccinia Virus protein VP39"/>
    <property type="match status" value="1"/>
</dbReference>
<accession>A0A1V9FNK5</accession>
<evidence type="ECO:0000313" key="1">
    <source>
        <dbReference type="EMBL" id="OQP59887.1"/>
    </source>
</evidence>
<evidence type="ECO:0000313" key="2">
    <source>
        <dbReference type="Proteomes" id="UP000192796"/>
    </source>
</evidence>
<name>A0A1V9FNK5_9BACT</name>
<comment type="caution">
    <text evidence="1">The sequence shown here is derived from an EMBL/GenBank/DDBJ whole genome shotgun (WGS) entry which is preliminary data.</text>
</comment>
<keyword evidence="2" id="KW-1185">Reference proteome</keyword>
<protein>
    <recommendedName>
        <fullName evidence="3">Methyltransferase</fullName>
    </recommendedName>
</protein>
<reference evidence="1 2" key="1">
    <citation type="submission" date="2016-03" db="EMBL/GenBank/DDBJ databases">
        <title>Niastella vici sp. nov., isolated from farmland soil.</title>
        <authorList>
            <person name="Chen L."/>
            <person name="Wang D."/>
            <person name="Yang S."/>
            <person name="Wang G."/>
        </authorList>
    </citation>
    <scope>NUCLEOTIDE SEQUENCE [LARGE SCALE GENOMIC DNA]</scope>
    <source>
        <strain evidence="1 2">DJ57</strain>
    </source>
</reference>
<evidence type="ECO:0008006" key="3">
    <source>
        <dbReference type="Google" id="ProtNLM"/>
    </source>
</evidence>
<gene>
    <name evidence="1" type="ORF">A3860_35845</name>
</gene>
<dbReference type="Proteomes" id="UP000192796">
    <property type="component" value="Unassembled WGS sequence"/>
</dbReference>
<dbReference type="SUPFAM" id="SSF53335">
    <property type="entry name" value="S-adenosyl-L-methionine-dependent methyltransferases"/>
    <property type="match status" value="1"/>
</dbReference>
<sequence length="272" mass="31346">MMKGYTNIPYARETAALIQGPEPFDLNFDDKDFWFWIRVMHFESRYWSIDQLLQQTDNKNILELSSGYSLRGLEMCTHKAVHYIDTDLPAVIATKQQMISNQLPNNDLVGQLELLPLNAMDTAAFNNVVNRFKSGPVTIVNEGLLMYLGVDEKKELCQTIHHLLKERGGCWITADVYIKRSAEMQRAMPHTRGEAAFFEQHNIEENKFDSYEAAEAFFQEQGFELVKEATPNYKELSVLPHLLNTMPPEFRNSKNPPPKIQATWMLKVKEGL</sequence>
<proteinExistence type="predicted"/>
<organism evidence="1 2">
    <name type="scientific">Niastella vici</name>
    <dbReference type="NCBI Taxonomy" id="1703345"/>
    <lineage>
        <taxon>Bacteria</taxon>
        <taxon>Pseudomonadati</taxon>
        <taxon>Bacteroidota</taxon>
        <taxon>Chitinophagia</taxon>
        <taxon>Chitinophagales</taxon>
        <taxon>Chitinophagaceae</taxon>
        <taxon>Niastella</taxon>
    </lineage>
</organism>